<evidence type="ECO:0000313" key="1">
    <source>
        <dbReference type="EMBL" id="ACB35430.1"/>
    </source>
</evidence>
<evidence type="ECO:0000313" key="2">
    <source>
        <dbReference type="Proteomes" id="UP000001693"/>
    </source>
</evidence>
<dbReference type="HOGENOM" id="CLU_110687_1_0_4"/>
<dbReference type="Pfam" id="PF06296">
    <property type="entry name" value="RelE"/>
    <property type="match status" value="1"/>
</dbReference>
<dbReference type="STRING" id="395495.Lcho_3171"/>
<protein>
    <submittedName>
        <fullName evidence="1">RelE-like cytotoxic translational repressor of toxin-antitoxin stability system</fullName>
    </submittedName>
</protein>
<dbReference type="EMBL" id="CP001013">
    <property type="protein sequence ID" value="ACB35430.1"/>
    <property type="molecule type" value="Genomic_DNA"/>
</dbReference>
<name>B1Y113_LEPCP</name>
<dbReference type="eggNOG" id="COG4737">
    <property type="taxonomic scope" value="Bacteria"/>
</dbReference>
<sequence>MLTVAELPEYQRRAAKLLPDEDRRAVVDYLAAHPRAGDLIEGTGGVRKLRWGRDGRGKSGGVRVIYYVHSEAMPLYLLTMFAKNERANISKAERNELAGLVDVLVQIWFER</sequence>
<dbReference type="OrthoDB" id="197283at2"/>
<dbReference type="AlphaFoldDB" id="B1Y113"/>
<organism evidence="1 2">
    <name type="scientific">Leptothrix cholodnii (strain ATCC 51168 / LMG 8142 / SP-6)</name>
    <name type="common">Leptothrix discophora (strain SP-6)</name>
    <dbReference type="NCBI Taxonomy" id="395495"/>
    <lineage>
        <taxon>Bacteria</taxon>
        <taxon>Pseudomonadati</taxon>
        <taxon>Pseudomonadota</taxon>
        <taxon>Betaproteobacteria</taxon>
        <taxon>Burkholderiales</taxon>
        <taxon>Sphaerotilaceae</taxon>
        <taxon>Leptothrix</taxon>
    </lineage>
</organism>
<dbReference type="PIRSF" id="PIRSF039032">
    <property type="entry name" value="HigB-2"/>
    <property type="match status" value="1"/>
</dbReference>
<proteinExistence type="predicted"/>
<accession>B1Y113</accession>
<dbReference type="KEGG" id="lch:Lcho_3171"/>
<dbReference type="Proteomes" id="UP000001693">
    <property type="component" value="Chromosome"/>
</dbReference>
<keyword evidence="2" id="KW-1185">Reference proteome</keyword>
<reference evidence="1 2" key="1">
    <citation type="submission" date="2008-03" db="EMBL/GenBank/DDBJ databases">
        <title>Complete sequence of Leptothrix cholodnii SP-6.</title>
        <authorList>
            <consortium name="US DOE Joint Genome Institute"/>
            <person name="Copeland A."/>
            <person name="Lucas S."/>
            <person name="Lapidus A."/>
            <person name="Glavina del Rio T."/>
            <person name="Dalin E."/>
            <person name="Tice H."/>
            <person name="Bruce D."/>
            <person name="Goodwin L."/>
            <person name="Pitluck S."/>
            <person name="Chertkov O."/>
            <person name="Brettin T."/>
            <person name="Detter J.C."/>
            <person name="Han C."/>
            <person name="Kuske C.R."/>
            <person name="Schmutz J."/>
            <person name="Larimer F."/>
            <person name="Land M."/>
            <person name="Hauser L."/>
            <person name="Kyrpides N."/>
            <person name="Lykidis A."/>
            <person name="Emerson D."/>
            <person name="Richardson P."/>
        </authorList>
    </citation>
    <scope>NUCLEOTIDE SEQUENCE [LARGE SCALE GENOMIC DNA]</scope>
    <source>
        <strain evidence="2">ATCC 51168 / LMG 8142 / SP-6</strain>
    </source>
</reference>
<dbReference type="InterPro" id="IPR009387">
    <property type="entry name" value="HigB-2"/>
</dbReference>
<gene>
    <name evidence="1" type="ordered locus">Lcho_3171</name>
</gene>
<dbReference type="RefSeq" id="WP_012348177.1">
    <property type="nucleotide sequence ID" value="NC_010524.1"/>
</dbReference>